<accession>A0A9J6C568</accession>
<dbReference type="SMART" id="SM00248">
    <property type="entry name" value="ANK"/>
    <property type="match status" value="3"/>
</dbReference>
<evidence type="ECO:0000256" key="1">
    <source>
        <dbReference type="ARBA" id="ARBA00022737"/>
    </source>
</evidence>
<keyword evidence="4" id="KW-0175">Coiled coil</keyword>
<evidence type="ECO:0000256" key="3">
    <source>
        <dbReference type="PROSITE-ProRule" id="PRU00023"/>
    </source>
</evidence>
<dbReference type="Gene3D" id="1.10.150.50">
    <property type="entry name" value="Transcription Factor, Ets-1"/>
    <property type="match status" value="1"/>
</dbReference>
<organism evidence="7 8">
    <name type="scientific">Polypedilum vanderplanki</name>
    <name type="common">Sleeping chironomid midge</name>
    <dbReference type="NCBI Taxonomy" id="319348"/>
    <lineage>
        <taxon>Eukaryota</taxon>
        <taxon>Metazoa</taxon>
        <taxon>Ecdysozoa</taxon>
        <taxon>Arthropoda</taxon>
        <taxon>Hexapoda</taxon>
        <taxon>Insecta</taxon>
        <taxon>Pterygota</taxon>
        <taxon>Neoptera</taxon>
        <taxon>Endopterygota</taxon>
        <taxon>Diptera</taxon>
        <taxon>Nematocera</taxon>
        <taxon>Chironomoidea</taxon>
        <taxon>Chironomidae</taxon>
        <taxon>Chironominae</taxon>
        <taxon>Polypedilum</taxon>
        <taxon>Polypedilum</taxon>
    </lineage>
</organism>
<dbReference type="Proteomes" id="UP001107558">
    <property type="component" value="Chromosome 2"/>
</dbReference>
<feature type="region of interest" description="Disordered" evidence="5">
    <location>
        <begin position="336"/>
        <end position="389"/>
    </location>
</feature>
<protein>
    <recommendedName>
        <fullName evidence="6">SAM domain-containing protein</fullName>
    </recommendedName>
</protein>
<proteinExistence type="predicted"/>
<keyword evidence="1" id="KW-0677">Repeat</keyword>
<dbReference type="InterPro" id="IPR001660">
    <property type="entry name" value="SAM"/>
</dbReference>
<keyword evidence="2 3" id="KW-0040">ANK repeat</keyword>
<dbReference type="PROSITE" id="PS50088">
    <property type="entry name" value="ANK_REPEAT"/>
    <property type="match status" value="2"/>
</dbReference>
<dbReference type="SUPFAM" id="SSF47769">
    <property type="entry name" value="SAM/Pointed domain"/>
    <property type="match status" value="1"/>
</dbReference>
<feature type="domain" description="SAM" evidence="6">
    <location>
        <begin position="386"/>
        <end position="451"/>
    </location>
</feature>
<dbReference type="AlphaFoldDB" id="A0A9J6C568"/>
<evidence type="ECO:0000256" key="2">
    <source>
        <dbReference type="ARBA" id="ARBA00023043"/>
    </source>
</evidence>
<feature type="repeat" description="ANK" evidence="3">
    <location>
        <begin position="64"/>
        <end position="96"/>
    </location>
</feature>
<comment type="caution">
    <text evidence="7">The sequence shown here is derived from an EMBL/GenBank/DDBJ whole genome shotgun (WGS) entry which is preliminary data.</text>
</comment>
<evidence type="ECO:0000256" key="4">
    <source>
        <dbReference type="SAM" id="Coils"/>
    </source>
</evidence>
<dbReference type="Pfam" id="PF12796">
    <property type="entry name" value="Ank_2"/>
    <property type="match status" value="1"/>
</dbReference>
<evidence type="ECO:0000313" key="8">
    <source>
        <dbReference type="Proteomes" id="UP001107558"/>
    </source>
</evidence>
<evidence type="ECO:0000256" key="5">
    <source>
        <dbReference type="SAM" id="MobiDB-lite"/>
    </source>
</evidence>
<dbReference type="OrthoDB" id="76949at2759"/>
<evidence type="ECO:0000259" key="6">
    <source>
        <dbReference type="SMART" id="SM00454"/>
    </source>
</evidence>
<dbReference type="PROSITE" id="PS50297">
    <property type="entry name" value="ANK_REP_REGION"/>
    <property type="match status" value="2"/>
</dbReference>
<dbReference type="InterPro" id="IPR036770">
    <property type="entry name" value="Ankyrin_rpt-contain_sf"/>
</dbReference>
<sequence length="463" mass="52040">MSDRYHKAAKDGLCEVLKEATKKELNNKDSDGMTPVLWAAFEGKLDALRLMIGRGGDPNKTDQFGNSALHLSAAKGHFAVVDFLIKYGVNLYALDIDNHTAKELAAINNREDILRYLDGAAAHLEATDKKKVKDFKEKAKKQSEKRIKEFLKRQQKSEEQRQEAEKSNMLKAMKYKFWTGSHGNLSKMKESNLYSQDTRFSSLVGNGGTSVQVQRGAAQRKIQALKQVRQANANNNEMDQQNNNRSVRSIEGVKRIDSDVLYVGTFHSQNNDKRGRLAEVFDDTERRHATLSRFASQPDLLGNSELAEDIRNQRPSGLFDRPVLGALSMGHSIASDQLSNHSNHSSETSTSTKNPSSKKSSSSRQRQLVISSDEDESSSKNSSCDESDDPHEALKRFLAAYSLDEHFELLLRHQIDLETLMLLTDEDLKYLNLPLGPYRRLAVAIQERKNALNNPGAIFDSRL</sequence>
<feature type="coiled-coil region" evidence="4">
    <location>
        <begin position="133"/>
        <end position="167"/>
    </location>
</feature>
<dbReference type="SMART" id="SM00454">
    <property type="entry name" value="SAM"/>
    <property type="match status" value="1"/>
</dbReference>
<reference evidence="7" key="1">
    <citation type="submission" date="2021-03" db="EMBL/GenBank/DDBJ databases">
        <title>Chromosome level genome of the anhydrobiotic midge Polypedilum vanderplanki.</title>
        <authorList>
            <person name="Yoshida Y."/>
            <person name="Kikawada T."/>
            <person name="Gusev O."/>
        </authorList>
    </citation>
    <scope>NUCLEOTIDE SEQUENCE</scope>
    <source>
        <strain evidence="7">NIAS01</strain>
        <tissue evidence="7">Whole body or cell culture</tissue>
    </source>
</reference>
<dbReference type="InterPro" id="IPR013761">
    <property type="entry name" value="SAM/pointed_sf"/>
</dbReference>
<keyword evidence="8" id="KW-1185">Reference proteome</keyword>
<dbReference type="EMBL" id="JADBJN010000002">
    <property type="protein sequence ID" value="KAG5676726.1"/>
    <property type="molecule type" value="Genomic_DNA"/>
</dbReference>
<dbReference type="Gene3D" id="1.25.40.20">
    <property type="entry name" value="Ankyrin repeat-containing domain"/>
    <property type="match status" value="1"/>
</dbReference>
<name>A0A9J6C568_POLVA</name>
<feature type="repeat" description="ANK" evidence="3">
    <location>
        <begin position="31"/>
        <end position="63"/>
    </location>
</feature>
<feature type="compositionally biased region" description="Low complexity" evidence="5">
    <location>
        <begin position="339"/>
        <end position="363"/>
    </location>
</feature>
<evidence type="ECO:0000313" key="7">
    <source>
        <dbReference type="EMBL" id="KAG5676726.1"/>
    </source>
</evidence>
<dbReference type="InterPro" id="IPR002110">
    <property type="entry name" value="Ankyrin_rpt"/>
</dbReference>
<dbReference type="SUPFAM" id="SSF48403">
    <property type="entry name" value="Ankyrin repeat"/>
    <property type="match status" value="1"/>
</dbReference>
<dbReference type="PANTHER" id="PTHR24161">
    <property type="entry name" value="ANK_REP_REGION DOMAIN-CONTAINING PROTEIN-RELATED"/>
    <property type="match status" value="1"/>
</dbReference>
<dbReference type="PANTHER" id="PTHR24161:SF103">
    <property type="entry name" value="LD20463P"/>
    <property type="match status" value="1"/>
</dbReference>
<gene>
    <name evidence="7" type="ORF">PVAND_006538</name>
</gene>